<keyword evidence="3" id="KW-1185">Reference proteome</keyword>
<feature type="compositionally biased region" description="Basic and acidic residues" evidence="1">
    <location>
        <begin position="41"/>
        <end position="55"/>
    </location>
</feature>
<evidence type="ECO:0000256" key="1">
    <source>
        <dbReference type="SAM" id="MobiDB-lite"/>
    </source>
</evidence>
<reference evidence="2" key="1">
    <citation type="submission" date="2020-11" db="EMBL/GenBank/DDBJ databases">
        <authorList>
            <consortium name="DOE Joint Genome Institute"/>
            <person name="Ahrendt S."/>
            <person name="Riley R."/>
            <person name="Andreopoulos W."/>
            <person name="Labutti K."/>
            <person name="Pangilinan J."/>
            <person name="Ruiz-Duenas F.J."/>
            <person name="Barrasa J.M."/>
            <person name="Sanchez-Garcia M."/>
            <person name="Camarero S."/>
            <person name="Miyauchi S."/>
            <person name="Serrano A."/>
            <person name="Linde D."/>
            <person name="Babiker R."/>
            <person name="Drula E."/>
            <person name="Ayuso-Fernandez I."/>
            <person name="Pacheco R."/>
            <person name="Padilla G."/>
            <person name="Ferreira P."/>
            <person name="Barriuso J."/>
            <person name="Kellner H."/>
            <person name="Castanera R."/>
            <person name="Alfaro M."/>
            <person name="Ramirez L."/>
            <person name="Pisabarro A.G."/>
            <person name="Kuo A."/>
            <person name="Tritt A."/>
            <person name="Lipzen A."/>
            <person name="He G."/>
            <person name="Yan M."/>
            <person name="Ng V."/>
            <person name="Cullen D."/>
            <person name="Martin F."/>
            <person name="Rosso M.-N."/>
            <person name="Henrissat B."/>
            <person name="Hibbett D."/>
            <person name="Martinez A.T."/>
            <person name="Grigoriev I.V."/>
        </authorList>
    </citation>
    <scope>NUCLEOTIDE SEQUENCE</scope>
    <source>
        <strain evidence="2">CIRM-BRFM 674</strain>
    </source>
</reference>
<name>A0A9P5YNU9_9AGAR</name>
<feature type="compositionally biased region" description="Polar residues" evidence="1">
    <location>
        <begin position="1"/>
        <end position="18"/>
    </location>
</feature>
<sequence>MPSSSVTRHPLTTLSTTADRIRHPTDTADFSSSTAKSSRPKAQDEQSAAKRKEEHDAIESAVDEWVSNTLAKAAELGDKFDKRPRYFLDRFFHGGQKLIYKQNVTNSFNAFISIKAAQLRIEGEKENVIELQKRFKAEYDGLTPEERAGYVTEFNAIKDNSIHIPRATSRGCIQDIGNVARNIERLLESLKTRVGVEGFFCIVRNNTQFYIDPVWYFTAQQLEDYMPVAVGRKWNSTDVAAKLESFAIAGCDVISGCFKFSHFGNS</sequence>
<dbReference type="EMBL" id="MU155590">
    <property type="protein sequence ID" value="KAF9472020.1"/>
    <property type="molecule type" value="Genomic_DNA"/>
</dbReference>
<organism evidence="2 3">
    <name type="scientific">Pholiota conissans</name>
    <dbReference type="NCBI Taxonomy" id="109636"/>
    <lineage>
        <taxon>Eukaryota</taxon>
        <taxon>Fungi</taxon>
        <taxon>Dikarya</taxon>
        <taxon>Basidiomycota</taxon>
        <taxon>Agaricomycotina</taxon>
        <taxon>Agaricomycetes</taxon>
        <taxon>Agaricomycetidae</taxon>
        <taxon>Agaricales</taxon>
        <taxon>Agaricineae</taxon>
        <taxon>Strophariaceae</taxon>
        <taxon>Pholiota</taxon>
    </lineage>
</organism>
<dbReference type="OrthoDB" id="2993529at2759"/>
<comment type="caution">
    <text evidence="2">The sequence shown here is derived from an EMBL/GenBank/DDBJ whole genome shotgun (WGS) entry which is preliminary data.</text>
</comment>
<evidence type="ECO:0000313" key="3">
    <source>
        <dbReference type="Proteomes" id="UP000807469"/>
    </source>
</evidence>
<feature type="compositionally biased region" description="Polar residues" evidence="1">
    <location>
        <begin position="28"/>
        <end position="37"/>
    </location>
</feature>
<evidence type="ECO:0000313" key="2">
    <source>
        <dbReference type="EMBL" id="KAF9472020.1"/>
    </source>
</evidence>
<protein>
    <submittedName>
        <fullName evidence="2">Uncharacterized protein</fullName>
    </submittedName>
</protein>
<accession>A0A9P5YNU9</accession>
<feature type="region of interest" description="Disordered" evidence="1">
    <location>
        <begin position="1"/>
        <end position="55"/>
    </location>
</feature>
<proteinExistence type="predicted"/>
<gene>
    <name evidence="2" type="ORF">BDN70DRAFT_819271</name>
</gene>
<dbReference type="AlphaFoldDB" id="A0A9P5YNU9"/>
<dbReference type="Proteomes" id="UP000807469">
    <property type="component" value="Unassembled WGS sequence"/>
</dbReference>